<dbReference type="eggNOG" id="ENOG502QVDM">
    <property type="taxonomic scope" value="Eukaryota"/>
</dbReference>
<dbReference type="GO" id="GO:0031011">
    <property type="term" value="C:Ino80 complex"/>
    <property type="evidence" value="ECO:0007669"/>
    <property type="project" value="EnsemblFungi"/>
</dbReference>
<dbReference type="Proteomes" id="UP000005666">
    <property type="component" value="Chromosome 16"/>
</dbReference>
<name>G8C212_TETPH</name>
<dbReference type="OrthoDB" id="5413003at2759"/>
<dbReference type="PANTHER" id="PTHR37287:SF1">
    <property type="entry name" value="INO EIGHTY SUBUNIT 1"/>
    <property type="match status" value="1"/>
</dbReference>
<dbReference type="InterPro" id="IPR038014">
    <property type="entry name" value="Ies1"/>
</dbReference>
<dbReference type="PANTHER" id="PTHR37287">
    <property type="entry name" value="INO EIGHTY SUBUNIT 1"/>
    <property type="match status" value="1"/>
</dbReference>
<evidence type="ECO:0000313" key="2">
    <source>
        <dbReference type="EMBL" id="CCE66190.1"/>
    </source>
</evidence>
<protein>
    <recommendedName>
        <fullName evidence="4">Ino eighty subunit 1</fullName>
    </recommendedName>
</protein>
<feature type="region of interest" description="Disordered" evidence="1">
    <location>
        <begin position="370"/>
        <end position="454"/>
    </location>
</feature>
<dbReference type="KEGG" id="tpf:TPHA_0P00320"/>
<dbReference type="OMA" id="VYDPIHD"/>
<feature type="compositionally biased region" description="Basic and acidic residues" evidence="1">
    <location>
        <begin position="370"/>
        <end position="393"/>
    </location>
</feature>
<proteinExistence type="predicted"/>
<dbReference type="GeneID" id="11530815"/>
<dbReference type="RefSeq" id="XP_003688624.1">
    <property type="nucleotide sequence ID" value="XM_003688576.1"/>
</dbReference>
<dbReference type="GO" id="GO:0006338">
    <property type="term" value="P:chromatin remodeling"/>
    <property type="evidence" value="ECO:0007669"/>
    <property type="project" value="EnsemblFungi"/>
</dbReference>
<dbReference type="STRING" id="1071381.G8C212"/>
<reference evidence="2 3" key="1">
    <citation type="journal article" date="2011" name="Proc. Natl. Acad. Sci. U.S.A.">
        <title>Evolutionary erosion of yeast sex chromosomes by mating-type switching accidents.</title>
        <authorList>
            <person name="Gordon J.L."/>
            <person name="Armisen D."/>
            <person name="Proux-Wera E."/>
            <person name="Oheigeartaigh S.S."/>
            <person name="Byrne K.P."/>
            <person name="Wolfe K.H."/>
        </authorList>
    </citation>
    <scope>NUCLEOTIDE SEQUENCE [LARGE SCALE GENOMIC DNA]</scope>
    <source>
        <strain evidence="3">ATCC 24235 / CBS 4417 / NBRC 1672 / NRRL Y-8282 / UCD 70-5</strain>
    </source>
</reference>
<dbReference type="HOGENOM" id="CLU_409922_0_0_1"/>
<keyword evidence="3" id="KW-1185">Reference proteome</keyword>
<organism evidence="2 3">
    <name type="scientific">Tetrapisispora phaffii (strain ATCC 24235 / CBS 4417 / NBRC 1672 / NRRL Y-8282 / UCD 70-5)</name>
    <name type="common">Yeast</name>
    <name type="synonym">Fabospora phaffii</name>
    <dbReference type="NCBI Taxonomy" id="1071381"/>
    <lineage>
        <taxon>Eukaryota</taxon>
        <taxon>Fungi</taxon>
        <taxon>Dikarya</taxon>
        <taxon>Ascomycota</taxon>
        <taxon>Saccharomycotina</taxon>
        <taxon>Saccharomycetes</taxon>
        <taxon>Saccharomycetales</taxon>
        <taxon>Saccharomycetaceae</taxon>
        <taxon>Tetrapisispora</taxon>
    </lineage>
</organism>
<dbReference type="EMBL" id="HE612871">
    <property type="protein sequence ID" value="CCE66190.1"/>
    <property type="molecule type" value="Genomic_DNA"/>
</dbReference>
<evidence type="ECO:0008006" key="4">
    <source>
        <dbReference type="Google" id="ProtNLM"/>
    </source>
</evidence>
<sequence>MVEMGNRVYDPIHDVFQTQPSEGHDKEGAGAGRTGSMLSKLKAEGELVPSLISSKHKLKESSKYNRHLKKPDGAYFNRSDVQFRFLYLLLSDKRLLFTNIYKSFFRSTVVPIQTDEPKVVNVTDEGFDARCFIFNDTLTFSQAYILALATSSKCSKILKDKLLRDKEVAFSSCALGILVNVGRMNTTINFFHEMTSQLRTFHSVPCLQMNNTDPKALQDTPRLKSILKSAAVGNDPIDLMKVYDHEEQIQGKSNLINLIFALCDNVSLLNIILLKKYVDVDPGFSSLYSLLDSSKYDPVDRCNVLLWLLYIHSETDMTDVSVRESLTLFRGAFPEEEKLMLRLSEEDYDVDTPEEVEYGLQQMQKRKEFLKSHKSGAEPKDGEGNKENSEGSEKATTSPPSSPSRQPSVTAATVKKQDPESNGPAKKRPRVKKEASAEPAAKLKSPSKDKEVVQRRNLARSWIEADNAKMITKGLDVAKEISQHQFLKDLAGAQEYARLKRKEVGLMKAFSEFEDISLANLLGVRGRKRKKFKDNLLGFETDYIKYFGLLKKKILANERLDATAAAVASASPDSDDEPGSPVFKLR</sequence>
<evidence type="ECO:0000256" key="1">
    <source>
        <dbReference type="SAM" id="MobiDB-lite"/>
    </source>
</evidence>
<feature type="region of interest" description="Disordered" evidence="1">
    <location>
        <begin position="566"/>
        <end position="586"/>
    </location>
</feature>
<dbReference type="GO" id="GO:0005829">
    <property type="term" value="C:cytosol"/>
    <property type="evidence" value="ECO:0007669"/>
    <property type="project" value="EnsemblFungi"/>
</dbReference>
<accession>G8C212</accession>
<evidence type="ECO:0000313" key="3">
    <source>
        <dbReference type="Proteomes" id="UP000005666"/>
    </source>
</evidence>
<gene>
    <name evidence="2" type="primary">TPHA0P00320</name>
    <name evidence="2" type="ordered locus">TPHA_0P00320</name>
</gene>
<dbReference type="AlphaFoldDB" id="G8C212"/>